<keyword evidence="4" id="KW-0472">Membrane</keyword>
<evidence type="ECO:0000256" key="1">
    <source>
        <dbReference type="ARBA" id="ARBA00004141"/>
    </source>
</evidence>
<dbReference type="OrthoDB" id="250329at2759"/>
<dbReference type="EMBL" id="JAEFCI010000764">
    <property type="protein sequence ID" value="KAG5463340.1"/>
    <property type="molecule type" value="Genomic_DNA"/>
</dbReference>
<evidence type="ECO:0000256" key="4">
    <source>
        <dbReference type="ARBA" id="ARBA00023136"/>
    </source>
</evidence>
<dbReference type="AlphaFoldDB" id="A0A8H8DM32"/>
<keyword evidence="3" id="KW-1133">Transmembrane helix</keyword>
<evidence type="ECO:0000256" key="2">
    <source>
        <dbReference type="ARBA" id="ARBA00022692"/>
    </source>
</evidence>
<evidence type="ECO:0000256" key="3">
    <source>
        <dbReference type="ARBA" id="ARBA00022989"/>
    </source>
</evidence>
<reference evidence="5 6" key="1">
    <citation type="journal article" name="Sci. Rep.">
        <title>Genome-scale phylogenetic analyses confirm Olpidium as the closest living zoosporic fungus to the non-flagellated, terrestrial fungi.</title>
        <authorList>
            <person name="Chang Y."/>
            <person name="Rochon D."/>
            <person name="Sekimoto S."/>
            <person name="Wang Y."/>
            <person name="Chovatia M."/>
            <person name="Sandor L."/>
            <person name="Salamov A."/>
            <person name="Grigoriev I.V."/>
            <person name="Stajich J.E."/>
            <person name="Spatafora J.W."/>
        </authorList>
    </citation>
    <scope>NUCLEOTIDE SEQUENCE [LARGE SCALE GENOMIC DNA]</scope>
    <source>
        <strain evidence="5">S191</strain>
    </source>
</reference>
<keyword evidence="6" id="KW-1185">Reference proteome</keyword>
<keyword evidence="2" id="KW-0812">Transmembrane</keyword>
<accession>A0A8H8DM32</accession>
<sequence length="140" mass="15337">MRFPGFFKLFRGISPSVLGSFPGQAAYYTSYELFSHKVKELLPLDWRDDSDPVSGFVIHSIAGGMAEIAGGICEFQRGVLIRRRGRFPEGRGGIRQCRSGVIFEPDPADQVGGCGAGLSIPPLQSTYLQTSSRSDCRYRG</sequence>
<dbReference type="InterPro" id="IPR023395">
    <property type="entry name" value="MCP_dom_sf"/>
</dbReference>
<evidence type="ECO:0000313" key="5">
    <source>
        <dbReference type="EMBL" id="KAG5463340.1"/>
    </source>
</evidence>
<comment type="subcellular location">
    <subcellularLocation>
        <location evidence="1">Membrane</location>
        <topology evidence="1">Multi-pass membrane protein</topology>
    </subcellularLocation>
</comment>
<dbReference type="InterPro" id="IPR018108">
    <property type="entry name" value="MCP_transmembrane"/>
</dbReference>
<protein>
    <submittedName>
        <fullName evidence="5">Uncharacterized protein</fullName>
    </submittedName>
</protein>
<dbReference type="Pfam" id="PF00153">
    <property type="entry name" value="Mito_carr"/>
    <property type="match status" value="1"/>
</dbReference>
<proteinExistence type="predicted"/>
<dbReference type="GO" id="GO:0016020">
    <property type="term" value="C:membrane"/>
    <property type="evidence" value="ECO:0007669"/>
    <property type="project" value="UniProtKB-SubCell"/>
</dbReference>
<organism evidence="5 6">
    <name type="scientific">Olpidium bornovanus</name>
    <dbReference type="NCBI Taxonomy" id="278681"/>
    <lineage>
        <taxon>Eukaryota</taxon>
        <taxon>Fungi</taxon>
        <taxon>Fungi incertae sedis</taxon>
        <taxon>Olpidiomycota</taxon>
        <taxon>Olpidiomycotina</taxon>
        <taxon>Olpidiomycetes</taxon>
        <taxon>Olpidiales</taxon>
        <taxon>Olpidiaceae</taxon>
        <taxon>Olpidium</taxon>
    </lineage>
</organism>
<dbReference type="SUPFAM" id="SSF103506">
    <property type="entry name" value="Mitochondrial carrier"/>
    <property type="match status" value="1"/>
</dbReference>
<dbReference type="Proteomes" id="UP000673691">
    <property type="component" value="Unassembled WGS sequence"/>
</dbReference>
<evidence type="ECO:0000313" key="6">
    <source>
        <dbReference type="Proteomes" id="UP000673691"/>
    </source>
</evidence>
<dbReference type="Gene3D" id="1.50.40.10">
    <property type="entry name" value="Mitochondrial carrier domain"/>
    <property type="match status" value="1"/>
</dbReference>
<gene>
    <name evidence="5" type="ORF">BJ554DRAFT_8462</name>
</gene>
<name>A0A8H8DM32_9FUNG</name>
<comment type="caution">
    <text evidence="5">The sequence shown here is derived from an EMBL/GenBank/DDBJ whole genome shotgun (WGS) entry which is preliminary data.</text>
</comment>